<dbReference type="OrthoDB" id="1381994at2"/>
<reference evidence="1 2" key="1">
    <citation type="journal article" date="2017" name="Int. J. Syst. Evol. Microbiol.">
        <title>Arachidicoccus ginsenosidivorans sp. nov., with ginsenoside-converting activity isolated from ginseng cultivating soil.</title>
        <authorList>
            <person name="Siddiqi M.Z."/>
            <person name="Aslam Z."/>
            <person name="Im W.T."/>
        </authorList>
    </citation>
    <scope>NUCLEOTIDE SEQUENCE [LARGE SCALE GENOMIC DNA]</scope>
    <source>
        <strain evidence="1 2">Gsoil 809</strain>
    </source>
</reference>
<keyword evidence="2" id="KW-1185">Reference proteome</keyword>
<sequence>MNRSKVYTIYNKLTSLVVILGGLLVASPITVISQPLNKSTADAFQVVDNLLQPLHGRLKVQIGTYDGTRLIHSYSATKQASDLPDGWQLDLKASPIANQPGVMDLSVSFTLKKGISRQTAVGLSVDFLDWHRENYVMVPAIVYNGNRYTSIGKAYSPDYPTSMYYNPNVPLTISNDPRLQIEPGKPSLIELQTGNCATPAMSFYAPGSNSSFMMLTDQRSKFGNHGLFITENAAGNQSSFSMTAPVMRKLATGFGDFHPSGDKAPDWKAGDQLTLHVRLYVQNKNVHNIPELLQSFMVHRKDLSGPNHPRNWLPMSYSLQLASTICSNNFRDLPVGSYYLPENNNDFQLGWVSGMINTFPMLALNNAKERNRVIKELDFVTSKLQGESGYFYGGITADGKLRPEKMNPAYPELQAMVRKNCDALLWLVKHMMLFKAEGYGQLINPHWEQATKKLAAAFTRTWKAHGQFGQYIVPKTGEIAVYNSTAGAIAPAGLALAAAYFKRPEWLEVAIQAADYYYQRDVVSQGLTGGHCGDISMDADSESAFGFLESLMALYHYTRDKSWLKKAEVQAALCATWTLSYDAVFPKNSQIARLNCHMAGAVFASIQNKHAAPGICTSSGDYLFKLYRATGNPLYADLIRDIQHAHAEAVNVPPSHITTGNLPGSSMERIQPSDAEGWGSVGNFINTRNSWTETNGMLMDIELPGIYLLTDKQTLRVFDHVEAKVLMSDKKIVKLSIHNPTKFDASVAVFAETSRQASRPLAYTAFVKWPKVAVKAGATISVQVNKASGAAQVIH</sequence>
<dbReference type="InterPro" id="IPR008928">
    <property type="entry name" value="6-hairpin_glycosidase_sf"/>
</dbReference>
<protein>
    <submittedName>
        <fullName evidence="1">Uncharacterized protein</fullName>
    </submittedName>
</protein>
<dbReference type="SUPFAM" id="SSF48208">
    <property type="entry name" value="Six-hairpin glycosidases"/>
    <property type="match status" value="1"/>
</dbReference>
<dbReference type="GO" id="GO:0005975">
    <property type="term" value="P:carbohydrate metabolic process"/>
    <property type="evidence" value="ECO:0007669"/>
    <property type="project" value="InterPro"/>
</dbReference>
<dbReference type="AlphaFoldDB" id="A0A5B8VQQ6"/>
<dbReference type="RefSeq" id="WP_146786927.1">
    <property type="nucleotide sequence ID" value="NZ_CP042434.1"/>
</dbReference>
<proteinExistence type="predicted"/>
<evidence type="ECO:0000313" key="1">
    <source>
        <dbReference type="EMBL" id="QEC73810.1"/>
    </source>
</evidence>
<evidence type="ECO:0000313" key="2">
    <source>
        <dbReference type="Proteomes" id="UP000321291"/>
    </source>
</evidence>
<accession>A0A5B8VQQ6</accession>
<dbReference type="Proteomes" id="UP000321291">
    <property type="component" value="Chromosome"/>
</dbReference>
<name>A0A5B8VQQ6_9BACT</name>
<organism evidence="1 2">
    <name type="scientific">Arachidicoccus ginsenosidivorans</name>
    <dbReference type="NCBI Taxonomy" id="496057"/>
    <lineage>
        <taxon>Bacteria</taxon>
        <taxon>Pseudomonadati</taxon>
        <taxon>Bacteroidota</taxon>
        <taxon>Chitinophagia</taxon>
        <taxon>Chitinophagales</taxon>
        <taxon>Chitinophagaceae</taxon>
        <taxon>Arachidicoccus</taxon>
    </lineage>
</organism>
<dbReference type="EMBL" id="CP042434">
    <property type="protein sequence ID" value="QEC73810.1"/>
    <property type="molecule type" value="Genomic_DNA"/>
</dbReference>
<gene>
    <name evidence="1" type="ORF">FSB73_21230</name>
</gene>
<dbReference type="KEGG" id="agi:FSB73_21230"/>